<name>A0A518DC69_9BACT</name>
<keyword evidence="2" id="KW-1185">Reference proteome</keyword>
<dbReference type="AlphaFoldDB" id="A0A518DC69"/>
<sequence length="30" mass="3352">MSGDIHSRLVLVLRCYQDALAGQLDIDFDS</sequence>
<gene>
    <name evidence="1" type="ORF">Pla175_24360</name>
</gene>
<evidence type="ECO:0000313" key="2">
    <source>
        <dbReference type="Proteomes" id="UP000317429"/>
    </source>
</evidence>
<reference evidence="1 2" key="1">
    <citation type="submission" date="2019-02" db="EMBL/GenBank/DDBJ databases">
        <title>Deep-cultivation of Planctomycetes and their phenomic and genomic characterization uncovers novel biology.</title>
        <authorList>
            <person name="Wiegand S."/>
            <person name="Jogler M."/>
            <person name="Boedeker C."/>
            <person name="Pinto D."/>
            <person name="Vollmers J."/>
            <person name="Rivas-Marin E."/>
            <person name="Kohn T."/>
            <person name="Peeters S.H."/>
            <person name="Heuer A."/>
            <person name="Rast P."/>
            <person name="Oberbeckmann S."/>
            <person name="Bunk B."/>
            <person name="Jeske O."/>
            <person name="Meyerdierks A."/>
            <person name="Storesund J.E."/>
            <person name="Kallscheuer N."/>
            <person name="Luecker S."/>
            <person name="Lage O.M."/>
            <person name="Pohl T."/>
            <person name="Merkel B.J."/>
            <person name="Hornburger P."/>
            <person name="Mueller R.-W."/>
            <person name="Bruemmer F."/>
            <person name="Labrenz M."/>
            <person name="Spormann A.M."/>
            <person name="Op den Camp H."/>
            <person name="Overmann J."/>
            <person name="Amann R."/>
            <person name="Jetten M.S.M."/>
            <person name="Mascher T."/>
            <person name="Medema M.H."/>
            <person name="Devos D.P."/>
            <person name="Kaster A.-K."/>
            <person name="Ovreas L."/>
            <person name="Rohde M."/>
            <person name="Galperin M.Y."/>
            <person name="Jogler C."/>
        </authorList>
    </citation>
    <scope>NUCLEOTIDE SEQUENCE [LARGE SCALE GENOMIC DNA]</scope>
    <source>
        <strain evidence="1 2">Pla175</strain>
    </source>
</reference>
<dbReference type="EMBL" id="CP036291">
    <property type="protein sequence ID" value="QDU89050.1"/>
    <property type="molecule type" value="Genomic_DNA"/>
</dbReference>
<accession>A0A518DC69</accession>
<evidence type="ECO:0000313" key="1">
    <source>
        <dbReference type="EMBL" id="QDU89050.1"/>
    </source>
</evidence>
<protein>
    <submittedName>
        <fullName evidence="1">Uncharacterized protein</fullName>
    </submittedName>
</protein>
<dbReference type="Proteomes" id="UP000317429">
    <property type="component" value="Chromosome"/>
</dbReference>
<organism evidence="1 2">
    <name type="scientific">Pirellulimonas nuda</name>
    <dbReference type="NCBI Taxonomy" id="2528009"/>
    <lineage>
        <taxon>Bacteria</taxon>
        <taxon>Pseudomonadati</taxon>
        <taxon>Planctomycetota</taxon>
        <taxon>Planctomycetia</taxon>
        <taxon>Pirellulales</taxon>
        <taxon>Lacipirellulaceae</taxon>
        <taxon>Pirellulimonas</taxon>
    </lineage>
</organism>
<proteinExistence type="predicted"/>
<dbReference type="KEGG" id="pnd:Pla175_24360"/>